<dbReference type="AlphaFoldDB" id="A0A8D9GD87"/>
<dbReference type="EMBL" id="LS974621">
    <property type="protein sequence ID" value="CAG7876152.1"/>
    <property type="molecule type" value="Genomic_DNA"/>
</dbReference>
<evidence type="ECO:0000256" key="1">
    <source>
        <dbReference type="SAM" id="MobiDB-lite"/>
    </source>
</evidence>
<evidence type="ECO:0000313" key="2">
    <source>
        <dbReference type="EMBL" id="CAG7876152.1"/>
    </source>
</evidence>
<proteinExistence type="predicted"/>
<reference evidence="2 3" key="1">
    <citation type="submission" date="2021-07" db="EMBL/GenBank/DDBJ databases">
        <authorList>
            <consortium name="Genoscope - CEA"/>
            <person name="William W."/>
        </authorList>
    </citation>
    <scope>NUCLEOTIDE SEQUENCE [LARGE SCALE GENOMIC DNA]</scope>
</reference>
<protein>
    <submittedName>
        <fullName evidence="2">Uncharacterized protein</fullName>
    </submittedName>
</protein>
<sequence>GVRLTRPLDPGPKTDQVRKSVGPLSRTSSRPIAPRFYPDGRIGSVSERLCNVSLDYCL</sequence>
<evidence type="ECO:0000313" key="3">
    <source>
        <dbReference type="Proteomes" id="UP000694005"/>
    </source>
</evidence>
<gene>
    <name evidence="2" type="ORF">BRAPAZ1V2_A05P26730.2</name>
</gene>
<feature type="non-terminal residue" evidence="2">
    <location>
        <position position="1"/>
    </location>
</feature>
<name>A0A8D9GD87_BRACM</name>
<dbReference type="Proteomes" id="UP000694005">
    <property type="component" value="Chromosome A05"/>
</dbReference>
<accession>A0A8D9GD87</accession>
<dbReference type="Gramene" id="A05p26730.2_BraZ1">
    <property type="protein sequence ID" value="A05p26730.2_BraZ1.CDS"/>
    <property type="gene ID" value="A05g26730.2_BraZ1"/>
</dbReference>
<feature type="region of interest" description="Disordered" evidence="1">
    <location>
        <begin position="1"/>
        <end position="37"/>
    </location>
</feature>
<organism evidence="2 3">
    <name type="scientific">Brassica campestris</name>
    <name type="common">Field mustard</name>
    <dbReference type="NCBI Taxonomy" id="3711"/>
    <lineage>
        <taxon>Eukaryota</taxon>
        <taxon>Viridiplantae</taxon>
        <taxon>Streptophyta</taxon>
        <taxon>Embryophyta</taxon>
        <taxon>Tracheophyta</taxon>
        <taxon>Spermatophyta</taxon>
        <taxon>Magnoliopsida</taxon>
        <taxon>eudicotyledons</taxon>
        <taxon>Gunneridae</taxon>
        <taxon>Pentapetalae</taxon>
        <taxon>rosids</taxon>
        <taxon>malvids</taxon>
        <taxon>Brassicales</taxon>
        <taxon>Brassicaceae</taxon>
        <taxon>Brassiceae</taxon>
        <taxon>Brassica</taxon>
    </lineage>
</organism>